<feature type="transmembrane region" description="Helical" evidence="5">
    <location>
        <begin position="112"/>
        <end position="133"/>
    </location>
</feature>
<dbReference type="Gene3D" id="1.20.1720.10">
    <property type="entry name" value="Multidrug resistance protein D"/>
    <property type="match status" value="1"/>
</dbReference>
<dbReference type="Pfam" id="PF07690">
    <property type="entry name" value="MFS_1"/>
    <property type="match status" value="1"/>
</dbReference>
<feature type="transmembrane region" description="Helical" evidence="5">
    <location>
        <begin position="17"/>
        <end position="36"/>
    </location>
</feature>
<feature type="transmembrane region" description="Helical" evidence="5">
    <location>
        <begin position="351"/>
        <end position="371"/>
    </location>
</feature>
<name>A0A9P6PPE5_9FUNG</name>
<evidence type="ECO:0000256" key="5">
    <source>
        <dbReference type="SAM" id="Phobius"/>
    </source>
</evidence>
<evidence type="ECO:0000313" key="7">
    <source>
        <dbReference type="EMBL" id="KAG0251218.1"/>
    </source>
</evidence>
<dbReference type="GO" id="GO:0022857">
    <property type="term" value="F:transmembrane transporter activity"/>
    <property type="evidence" value="ECO:0007669"/>
    <property type="project" value="InterPro"/>
</dbReference>
<feature type="transmembrane region" description="Helical" evidence="5">
    <location>
        <begin position="284"/>
        <end position="305"/>
    </location>
</feature>
<sequence>FPSLVQISKDLNASQTAINASVSLFILAMGIAPLFWATLSDGYKIRRILYLASVAIFCAASIGGGFATSASTLIVARCFQSVGSSGGSILGAASVADIYIPTEQGTAMGLMFLGQFLGPVLGPPVGGALAQAFGWKWTFFFMAILSAIVLIEIFFILPETYREEPKDSIVEMDEKEQQIVSETAASKRKWPNPFTAIILLRYPVIFLTSLETGIIFALMFSLETISPVLFNEKYNLNESETGATYIAAGVGSVLGAVLGGKLSDMGLMRGKKKRGGEMVLEDRLSPNIWFAAFIIVPFGSLLYGWSAEKHLSLAAPIAGFGLYNFGMSQVLSAGSAYLVNAIPGQGSTATAAANLLRMIMACVFSLLVETIVDNTSYGWYGIILAALNIFCMALFILVKFKGARWRAEAIEKMGL</sequence>
<evidence type="ECO:0000259" key="6">
    <source>
        <dbReference type="PROSITE" id="PS50850"/>
    </source>
</evidence>
<feature type="transmembrane region" description="Helical" evidence="5">
    <location>
        <begin position="242"/>
        <end position="263"/>
    </location>
</feature>
<dbReference type="Proteomes" id="UP000807716">
    <property type="component" value="Unassembled WGS sequence"/>
</dbReference>
<protein>
    <recommendedName>
        <fullName evidence="6">Major facilitator superfamily (MFS) profile domain-containing protein</fullName>
    </recommendedName>
</protein>
<keyword evidence="2 5" id="KW-0812">Transmembrane</keyword>
<feature type="transmembrane region" description="Helical" evidence="5">
    <location>
        <begin position="82"/>
        <end position="100"/>
    </location>
</feature>
<dbReference type="SUPFAM" id="SSF103473">
    <property type="entry name" value="MFS general substrate transporter"/>
    <property type="match status" value="1"/>
</dbReference>
<feature type="domain" description="Major facilitator superfamily (MFS) profile" evidence="6">
    <location>
        <begin position="1"/>
        <end position="403"/>
    </location>
</feature>
<evidence type="ECO:0000256" key="4">
    <source>
        <dbReference type="ARBA" id="ARBA00023136"/>
    </source>
</evidence>
<evidence type="ECO:0000313" key="8">
    <source>
        <dbReference type="Proteomes" id="UP000807716"/>
    </source>
</evidence>
<dbReference type="GO" id="GO:0005886">
    <property type="term" value="C:plasma membrane"/>
    <property type="evidence" value="ECO:0007669"/>
    <property type="project" value="TreeGrafter"/>
</dbReference>
<gene>
    <name evidence="7" type="ORF">DFQ27_008917</name>
</gene>
<feature type="non-terminal residue" evidence="7">
    <location>
        <position position="415"/>
    </location>
</feature>
<keyword evidence="4 5" id="KW-0472">Membrane</keyword>
<dbReference type="OrthoDB" id="3936150at2759"/>
<comment type="subcellular location">
    <subcellularLocation>
        <location evidence="1">Membrane</location>
        <topology evidence="1">Multi-pass membrane protein</topology>
    </subcellularLocation>
</comment>
<evidence type="ECO:0000256" key="2">
    <source>
        <dbReference type="ARBA" id="ARBA00022692"/>
    </source>
</evidence>
<dbReference type="InterPro" id="IPR036259">
    <property type="entry name" value="MFS_trans_sf"/>
</dbReference>
<reference evidence="7" key="1">
    <citation type="journal article" date="2020" name="Fungal Divers.">
        <title>Resolving the Mortierellaceae phylogeny through synthesis of multi-gene phylogenetics and phylogenomics.</title>
        <authorList>
            <person name="Vandepol N."/>
            <person name="Liber J."/>
            <person name="Desiro A."/>
            <person name="Na H."/>
            <person name="Kennedy M."/>
            <person name="Barry K."/>
            <person name="Grigoriev I.V."/>
            <person name="Miller A.N."/>
            <person name="O'Donnell K."/>
            <person name="Stajich J.E."/>
            <person name="Bonito G."/>
        </authorList>
    </citation>
    <scope>NUCLEOTIDE SEQUENCE</scope>
    <source>
        <strain evidence="7">BC1065</strain>
    </source>
</reference>
<feature type="transmembrane region" description="Helical" evidence="5">
    <location>
        <begin position="317"/>
        <end position="339"/>
    </location>
</feature>
<evidence type="ECO:0000256" key="3">
    <source>
        <dbReference type="ARBA" id="ARBA00022989"/>
    </source>
</evidence>
<feature type="transmembrane region" description="Helical" evidence="5">
    <location>
        <begin position="139"/>
        <end position="157"/>
    </location>
</feature>
<dbReference type="PANTHER" id="PTHR23502:SF5">
    <property type="entry name" value="QUINIDINE RESISTANCE PROTEIN 3"/>
    <property type="match status" value="1"/>
</dbReference>
<dbReference type="InterPro" id="IPR020846">
    <property type="entry name" value="MFS_dom"/>
</dbReference>
<dbReference type="AlphaFoldDB" id="A0A9P6PPE5"/>
<accession>A0A9P6PPE5</accession>
<feature type="transmembrane region" description="Helical" evidence="5">
    <location>
        <begin position="48"/>
        <end position="76"/>
    </location>
</feature>
<dbReference type="PANTHER" id="PTHR23502">
    <property type="entry name" value="MAJOR FACILITATOR SUPERFAMILY"/>
    <property type="match status" value="1"/>
</dbReference>
<comment type="caution">
    <text evidence="7">The sequence shown here is derived from an EMBL/GenBank/DDBJ whole genome shotgun (WGS) entry which is preliminary data.</text>
</comment>
<evidence type="ECO:0000256" key="1">
    <source>
        <dbReference type="ARBA" id="ARBA00004141"/>
    </source>
</evidence>
<proteinExistence type="predicted"/>
<keyword evidence="8" id="KW-1185">Reference proteome</keyword>
<feature type="transmembrane region" description="Helical" evidence="5">
    <location>
        <begin position="198"/>
        <end position="222"/>
    </location>
</feature>
<dbReference type="EMBL" id="JAAAJB010000777">
    <property type="protein sequence ID" value="KAG0251218.1"/>
    <property type="molecule type" value="Genomic_DNA"/>
</dbReference>
<dbReference type="PROSITE" id="PS50850">
    <property type="entry name" value="MFS"/>
    <property type="match status" value="1"/>
</dbReference>
<keyword evidence="3 5" id="KW-1133">Transmembrane helix</keyword>
<organism evidence="7 8">
    <name type="scientific">Actinomortierella ambigua</name>
    <dbReference type="NCBI Taxonomy" id="1343610"/>
    <lineage>
        <taxon>Eukaryota</taxon>
        <taxon>Fungi</taxon>
        <taxon>Fungi incertae sedis</taxon>
        <taxon>Mucoromycota</taxon>
        <taxon>Mortierellomycotina</taxon>
        <taxon>Mortierellomycetes</taxon>
        <taxon>Mortierellales</taxon>
        <taxon>Mortierellaceae</taxon>
        <taxon>Actinomortierella</taxon>
    </lineage>
</organism>
<dbReference type="InterPro" id="IPR011701">
    <property type="entry name" value="MFS"/>
</dbReference>
<feature type="transmembrane region" description="Helical" evidence="5">
    <location>
        <begin position="377"/>
        <end position="398"/>
    </location>
</feature>